<dbReference type="InterPro" id="IPR036691">
    <property type="entry name" value="Endo/exonu/phosph_ase_sf"/>
</dbReference>
<sequence length="154" mass="17592">VLPRIRRKSETFKTRYINTKEIRICASTWNVGGRVPPDDLDLDGWLDVDDPAHVYVIGLQDIIPLNAGNIFGAEDRRRVSIWENRILRTLKKILPATKFRCYNDPPPPSRFKTSEDAPYIDESSETDSDIEEEICPLNEESNFVNEIKDGTVTG</sequence>
<dbReference type="PANTHER" id="PTHR45666">
    <property type="entry name" value="TYPE IV INOSITOL POLYPHOSPHATE 5-PHOSPHATASE 9"/>
    <property type="match status" value="1"/>
</dbReference>
<dbReference type="AlphaFoldDB" id="A0A8S0VIK7"/>
<keyword evidence="1" id="KW-0378">Hydrolase</keyword>
<proteinExistence type="predicted"/>
<dbReference type="GO" id="GO:0004445">
    <property type="term" value="F:inositol-polyphosphate 5-phosphatase activity"/>
    <property type="evidence" value="ECO:0007669"/>
    <property type="project" value="InterPro"/>
</dbReference>
<dbReference type="GO" id="GO:0046856">
    <property type="term" value="P:phosphatidylinositol dephosphorylation"/>
    <property type="evidence" value="ECO:0007669"/>
    <property type="project" value="TreeGrafter"/>
</dbReference>
<evidence type="ECO:0000256" key="1">
    <source>
        <dbReference type="ARBA" id="ARBA00022801"/>
    </source>
</evidence>
<dbReference type="OrthoDB" id="1733597at2759"/>
<name>A0A8S0VIK7_OLEEU</name>
<keyword evidence="4" id="KW-1185">Reference proteome</keyword>
<dbReference type="InterPro" id="IPR045849">
    <property type="entry name" value="IP5P_plant"/>
</dbReference>
<dbReference type="SUPFAM" id="SSF56219">
    <property type="entry name" value="DNase I-like"/>
    <property type="match status" value="1"/>
</dbReference>
<feature type="compositionally biased region" description="Acidic residues" evidence="2">
    <location>
        <begin position="118"/>
        <end position="129"/>
    </location>
</feature>
<evidence type="ECO:0000313" key="4">
    <source>
        <dbReference type="Proteomes" id="UP000594638"/>
    </source>
</evidence>
<feature type="region of interest" description="Disordered" evidence="2">
    <location>
        <begin position="104"/>
        <end position="129"/>
    </location>
</feature>
<dbReference type="PANTHER" id="PTHR45666:SF5">
    <property type="entry name" value="TYPE IV INOSITOL POLYPHOSPHATE 5-PHOSPHATASE 3"/>
    <property type="match status" value="1"/>
</dbReference>
<dbReference type="GO" id="GO:0034485">
    <property type="term" value="F:phosphatidylinositol-3,4,5-trisphosphate 5-phosphatase activity"/>
    <property type="evidence" value="ECO:0007669"/>
    <property type="project" value="TreeGrafter"/>
</dbReference>
<dbReference type="Gramene" id="OE9A102106T1">
    <property type="protein sequence ID" value="OE9A102106C1"/>
    <property type="gene ID" value="OE9A102106"/>
</dbReference>
<evidence type="ECO:0000313" key="3">
    <source>
        <dbReference type="EMBL" id="CAA3032716.1"/>
    </source>
</evidence>
<dbReference type="EMBL" id="CACTIH010009659">
    <property type="protein sequence ID" value="CAA3032716.1"/>
    <property type="molecule type" value="Genomic_DNA"/>
</dbReference>
<organism evidence="3 4">
    <name type="scientific">Olea europaea subsp. europaea</name>
    <dbReference type="NCBI Taxonomy" id="158383"/>
    <lineage>
        <taxon>Eukaryota</taxon>
        <taxon>Viridiplantae</taxon>
        <taxon>Streptophyta</taxon>
        <taxon>Embryophyta</taxon>
        <taxon>Tracheophyta</taxon>
        <taxon>Spermatophyta</taxon>
        <taxon>Magnoliopsida</taxon>
        <taxon>eudicotyledons</taxon>
        <taxon>Gunneridae</taxon>
        <taxon>Pentapetalae</taxon>
        <taxon>asterids</taxon>
        <taxon>lamiids</taxon>
        <taxon>Lamiales</taxon>
        <taxon>Oleaceae</taxon>
        <taxon>Oleeae</taxon>
        <taxon>Olea</taxon>
    </lineage>
</organism>
<evidence type="ECO:0000256" key="2">
    <source>
        <dbReference type="SAM" id="MobiDB-lite"/>
    </source>
</evidence>
<reference evidence="3 4" key="1">
    <citation type="submission" date="2019-12" db="EMBL/GenBank/DDBJ databases">
        <authorList>
            <person name="Alioto T."/>
            <person name="Alioto T."/>
            <person name="Gomez Garrido J."/>
        </authorList>
    </citation>
    <scope>NUCLEOTIDE SEQUENCE [LARGE SCALE GENOMIC DNA]</scope>
</reference>
<feature type="non-terminal residue" evidence="3">
    <location>
        <position position="1"/>
    </location>
</feature>
<comment type="caution">
    <text evidence="3">The sequence shown here is derived from an EMBL/GenBank/DDBJ whole genome shotgun (WGS) entry which is preliminary data.</text>
</comment>
<dbReference type="Gene3D" id="3.60.10.10">
    <property type="entry name" value="Endonuclease/exonuclease/phosphatase"/>
    <property type="match status" value="1"/>
</dbReference>
<dbReference type="Proteomes" id="UP000594638">
    <property type="component" value="Unassembled WGS sequence"/>
</dbReference>
<dbReference type="GO" id="GO:0004439">
    <property type="term" value="F:phosphatidylinositol-4,5-bisphosphate 5-phosphatase activity"/>
    <property type="evidence" value="ECO:0007669"/>
    <property type="project" value="TreeGrafter"/>
</dbReference>
<protein>
    <submittedName>
        <fullName evidence="3">Type IV inositol polyphosphate 5-phosphatase 3-like isoform X3</fullName>
    </submittedName>
</protein>
<gene>
    <name evidence="3" type="ORF">OLEA9_A102106</name>
</gene>
<accession>A0A8S0VIK7</accession>